<evidence type="ECO:0000256" key="4">
    <source>
        <dbReference type="PROSITE-ProRule" id="PRU00339"/>
    </source>
</evidence>
<keyword evidence="6" id="KW-1133">Transmembrane helix</keyword>
<gene>
    <name evidence="8" type="ORF">SAMN06265376_104192</name>
</gene>
<dbReference type="SUPFAM" id="SSF46689">
    <property type="entry name" value="Homeodomain-like"/>
    <property type="match status" value="1"/>
</dbReference>
<dbReference type="Gene3D" id="1.10.10.60">
    <property type="entry name" value="Homeodomain-like"/>
    <property type="match status" value="2"/>
</dbReference>
<dbReference type="Proteomes" id="UP000198379">
    <property type="component" value="Unassembled WGS sequence"/>
</dbReference>
<reference evidence="8 9" key="1">
    <citation type="submission" date="2017-06" db="EMBL/GenBank/DDBJ databases">
        <authorList>
            <person name="Kim H.J."/>
            <person name="Triplett B.A."/>
        </authorList>
    </citation>
    <scope>NUCLEOTIDE SEQUENCE [LARGE SCALE GENOMIC DNA]</scope>
    <source>
        <strain evidence="8 9">DSM 25597</strain>
    </source>
</reference>
<dbReference type="InterPro" id="IPR019734">
    <property type="entry name" value="TPR_rpt"/>
</dbReference>
<feature type="coiled-coil region" evidence="5">
    <location>
        <begin position="376"/>
        <end position="403"/>
    </location>
</feature>
<dbReference type="Pfam" id="PF12833">
    <property type="entry name" value="HTH_18"/>
    <property type="match status" value="1"/>
</dbReference>
<evidence type="ECO:0000256" key="6">
    <source>
        <dbReference type="SAM" id="Phobius"/>
    </source>
</evidence>
<dbReference type="InterPro" id="IPR009057">
    <property type="entry name" value="Homeodomain-like_sf"/>
</dbReference>
<dbReference type="GO" id="GO:0003700">
    <property type="term" value="F:DNA-binding transcription factor activity"/>
    <property type="evidence" value="ECO:0007669"/>
    <property type="project" value="InterPro"/>
</dbReference>
<evidence type="ECO:0000313" key="8">
    <source>
        <dbReference type="EMBL" id="SNR91299.1"/>
    </source>
</evidence>
<dbReference type="PROSITE" id="PS01124">
    <property type="entry name" value="HTH_ARAC_FAMILY_2"/>
    <property type="match status" value="1"/>
</dbReference>
<dbReference type="InterPro" id="IPR011990">
    <property type="entry name" value="TPR-like_helical_dom_sf"/>
</dbReference>
<keyword evidence="5" id="KW-0175">Coiled coil</keyword>
<dbReference type="InterPro" id="IPR018060">
    <property type="entry name" value="HTH_AraC"/>
</dbReference>
<keyword evidence="1" id="KW-0805">Transcription regulation</keyword>
<name>A0A239A721_9FLAO</name>
<dbReference type="Gene3D" id="1.25.40.10">
    <property type="entry name" value="Tetratricopeptide repeat domain"/>
    <property type="match status" value="2"/>
</dbReference>
<protein>
    <submittedName>
        <fullName evidence="8">AraC-type DNA-binding protein</fullName>
    </submittedName>
</protein>
<dbReference type="GO" id="GO:0043565">
    <property type="term" value="F:sequence-specific DNA binding"/>
    <property type="evidence" value="ECO:0007669"/>
    <property type="project" value="InterPro"/>
</dbReference>
<keyword evidence="4" id="KW-0802">TPR repeat</keyword>
<dbReference type="SMART" id="SM00028">
    <property type="entry name" value="TPR"/>
    <property type="match status" value="5"/>
</dbReference>
<keyword evidence="6" id="KW-0472">Membrane</keyword>
<keyword evidence="2 8" id="KW-0238">DNA-binding</keyword>
<feature type="coiled-coil region" evidence="5">
    <location>
        <begin position="323"/>
        <end position="350"/>
    </location>
</feature>
<dbReference type="OrthoDB" id="5295174at2"/>
<dbReference type="RefSeq" id="WP_089372005.1">
    <property type="nucleotide sequence ID" value="NZ_BMEP01000007.1"/>
</dbReference>
<feature type="repeat" description="TPR" evidence="4">
    <location>
        <begin position="161"/>
        <end position="194"/>
    </location>
</feature>
<keyword evidence="9" id="KW-1185">Reference proteome</keyword>
<dbReference type="SMART" id="SM00342">
    <property type="entry name" value="HTH_ARAC"/>
    <property type="match status" value="1"/>
</dbReference>
<feature type="transmembrane region" description="Helical" evidence="6">
    <location>
        <begin position="354"/>
        <end position="373"/>
    </location>
</feature>
<dbReference type="PROSITE" id="PS00041">
    <property type="entry name" value="HTH_ARAC_FAMILY_1"/>
    <property type="match status" value="1"/>
</dbReference>
<evidence type="ECO:0000313" key="9">
    <source>
        <dbReference type="Proteomes" id="UP000198379"/>
    </source>
</evidence>
<dbReference type="SUPFAM" id="SSF48452">
    <property type="entry name" value="TPR-like"/>
    <property type="match status" value="2"/>
</dbReference>
<dbReference type="InterPro" id="IPR020449">
    <property type="entry name" value="Tscrpt_reg_AraC-type_HTH"/>
</dbReference>
<dbReference type="InterPro" id="IPR018062">
    <property type="entry name" value="HTH_AraC-typ_CS"/>
</dbReference>
<proteinExistence type="predicted"/>
<accession>A0A239A721</accession>
<organism evidence="8 9">
    <name type="scientific">Dokdonia pacifica</name>
    <dbReference type="NCBI Taxonomy" id="1627892"/>
    <lineage>
        <taxon>Bacteria</taxon>
        <taxon>Pseudomonadati</taxon>
        <taxon>Bacteroidota</taxon>
        <taxon>Flavobacteriia</taxon>
        <taxon>Flavobacteriales</taxon>
        <taxon>Flavobacteriaceae</taxon>
        <taxon>Dokdonia</taxon>
    </lineage>
</organism>
<evidence type="ECO:0000259" key="7">
    <source>
        <dbReference type="PROSITE" id="PS01124"/>
    </source>
</evidence>
<evidence type="ECO:0000256" key="1">
    <source>
        <dbReference type="ARBA" id="ARBA00023015"/>
    </source>
</evidence>
<evidence type="ECO:0000256" key="3">
    <source>
        <dbReference type="ARBA" id="ARBA00023163"/>
    </source>
</evidence>
<evidence type="ECO:0000256" key="5">
    <source>
        <dbReference type="SAM" id="Coils"/>
    </source>
</evidence>
<dbReference type="Pfam" id="PF13181">
    <property type="entry name" value="TPR_8"/>
    <property type="match status" value="1"/>
</dbReference>
<dbReference type="PANTHER" id="PTHR43280">
    <property type="entry name" value="ARAC-FAMILY TRANSCRIPTIONAL REGULATOR"/>
    <property type="match status" value="1"/>
</dbReference>
<dbReference type="PROSITE" id="PS50005">
    <property type="entry name" value="TPR"/>
    <property type="match status" value="1"/>
</dbReference>
<keyword evidence="6" id="KW-0812">Transmembrane</keyword>
<dbReference type="PRINTS" id="PR00032">
    <property type="entry name" value="HTHARAC"/>
</dbReference>
<sequence>MNKSIVFSILFLYNCFLVKAQVDDSKIDFTSPTNGQEEAARYSKLLQEHYKNGDYELHKIYSDSLLLISELYEITDMSILALNSQAIYYKNRSNRQKAIEIYHKALEKCELVANNEGPKAMILTNMGNLYTDIGAYEKSINAMNELLVLTDTIRSFSRIKAAALVGQSTNYIELKDYEKALQYTERAITLGEYMKDEEVIATSLNNTSDIYIQLGDYENALLTTEKGLQLPHIQRPTKKRAWLLFNNGVANYHLSNIDIALERFKESLTLAENKNLDEIAMYSYEYLAKVYEQKGNFKVSYEAQKEYIRIRDLIQGDKKEATIADLSNDITKNKETLEATEEEVASITKNKKQLVFYGSILILLLSGVLYFYIKKKKRIEIEKNDLQEQYVALKRVIEKKQITPVQPVEKTHLKTEEQPYKNSSLTDTDREKYKERILVLMKTEKPYLESNLRLAELASKLQMSTSHFSEVLHYCFKENFYNFINFYRVLEAQELMKKPQYKTAKIIAIAFDSGFKSKTTFNRVFKNYTGQTPSEYRKTA</sequence>
<dbReference type="PANTHER" id="PTHR43280:SF29">
    <property type="entry name" value="ARAC-FAMILY TRANSCRIPTIONAL REGULATOR"/>
    <property type="match status" value="1"/>
</dbReference>
<feature type="domain" description="HTH araC/xylS-type" evidence="7">
    <location>
        <begin position="435"/>
        <end position="539"/>
    </location>
</feature>
<evidence type="ECO:0000256" key="2">
    <source>
        <dbReference type="ARBA" id="ARBA00023125"/>
    </source>
</evidence>
<keyword evidence="3" id="KW-0804">Transcription</keyword>
<dbReference type="EMBL" id="FZNY01000004">
    <property type="protein sequence ID" value="SNR91299.1"/>
    <property type="molecule type" value="Genomic_DNA"/>
</dbReference>
<dbReference type="AlphaFoldDB" id="A0A239A721"/>